<dbReference type="PROSITE" id="PS50089">
    <property type="entry name" value="ZF_RING_2"/>
    <property type="match status" value="1"/>
</dbReference>
<evidence type="ECO:0000256" key="1">
    <source>
        <dbReference type="PROSITE-ProRule" id="PRU00175"/>
    </source>
</evidence>
<dbReference type="InterPro" id="IPR013083">
    <property type="entry name" value="Znf_RING/FYVE/PHD"/>
</dbReference>
<dbReference type="GO" id="GO:0008270">
    <property type="term" value="F:zinc ion binding"/>
    <property type="evidence" value="ECO:0007669"/>
    <property type="project" value="UniProtKB-KW"/>
</dbReference>
<organism evidence="3 4">
    <name type="scientific">Albugo candida</name>
    <dbReference type="NCBI Taxonomy" id="65357"/>
    <lineage>
        <taxon>Eukaryota</taxon>
        <taxon>Sar</taxon>
        <taxon>Stramenopiles</taxon>
        <taxon>Oomycota</taxon>
        <taxon>Peronosporomycetes</taxon>
        <taxon>Albuginales</taxon>
        <taxon>Albuginaceae</taxon>
        <taxon>Albugo</taxon>
    </lineage>
</organism>
<comment type="caution">
    <text evidence="3">The sequence shown here is derived from an EMBL/GenBank/DDBJ whole genome shotgun (WGS) entry which is preliminary data.</text>
</comment>
<keyword evidence="1" id="KW-0479">Metal-binding</keyword>
<evidence type="ECO:0000313" key="4">
    <source>
        <dbReference type="Proteomes" id="UP000053237"/>
    </source>
</evidence>
<keyword evidence="1" id="KW-0863">Zinc-finger</keyword>
<reference evidence="3 4" key="1">
    <citation type="submission" date="2012-05" db="EMBL/GenBank/DDBJ databases">
        <title>Recombination and specialization in a pathogen metapopulation.</title>
        <authorList>
            <person name="Gardiner A."/>
            <person name="Kemen E."/>
            <person name="Schultz-Larsen T."/>
            <person name="MacLean D."/>
            <person name="Van Oosterhout C."/>
            <person name="Jones J.D.G."/>
        </authorList>
    </citation>
    <scope>NUCLEOTIDE SEQUENCE [LARGE SCALE GENOMIC DNA]</scope>
    <source>
        <strain evidence="3 4">Ac Nc2</strain>
    </source>
</reference>
<dbReference type="Gene3D" id="3.30.40.10">
    <property type="entry name" value="Zinc/RING finger domain, C3HC4 (zinc finger)"/>
    <property type="match status" value="1"/>
</dbReference>
<evidence type="ECO:0000313" key="3">
    <source>
        <dbReference type="EMBL" id="CCI46199.1"/>
    </source>
</evidence>
<name>A0A024GIN1_9STRA</name>
<accession>A0A024GIN1</accession>
<proteinExistence type="predicted"/>
<feature type="domain" description="RING-type" evidence="2">
    <location>
        <begin position="551"/>
        <end position="598"/>
    </location>
</feature>
<sequence>MDEDDDCYGFGSYFTLFNGVSGSSDKDNKCTSSATMNSVVSESLNTVAISQYVVQDSALRRLYEHRAADVHHHVLAKFNRALIGSGFGDLFLYASTENRSDSLVYRQKINSDSDKRQQIHEILMASRSFDDRDASNTIEDYYLLLAFSLEDIEIVKPAAINESVHGACFQLKSGHILECFFMPGPLYRASSRDEVIDTIQKTQKVLAFAQHTTSADASVDFTCESSDIKSEGDTSNQELICARDQSDVTESFEVPDYSSQELDDDCRDLIRQYLDLDADTEEAMRLADQIHKKTGYSIGPTKTSYPDFSTDPEHRQSILQWLSTIVDEMTKSWTAADLVRERETNAKCVAKGTKKLCYIDTISGEEISVEDYRDRYLKSCKRSTINQDIFTCQVDLDKTKTFVPLTPFILPNESSIIDKEFVQSFHADLSKVNDISEYISFTDDEQKRKAIQHFKPILSDAFETAHRSWMDSLRHIARINPEARAVASQESTSNADDAHVCSIRQQKQKKRRLSIGNQIILPEASLILGDIAGTKQEASTASSVQEQPRICELCCDNTVSVCMMPCRHEVCQTCWYRLSDADDVNLRDSESKICPWDREMVRYEPFTRKERIMRI</sequence>
<evidence type="ECO:0000259" key="2">
    <source>
        <dbReference type="PROSITE" id="PS50089"/>
    </source>
</evidence>
<gene>
    <name evidence="3" type="ORF">BN9_071280</name>
</gene>
<dbReference type="OrthoDB" id="62830at2759"/>
<keyword evidence="1" id="KW-0862">Zinc</keyword>
<dbReference type="InterPro" id="IPR001841">
    <property type="entry name" value="Znf_RING"/>
</dbReference>
<dbReference type="SUPFAM" id="SSF57850">
    <property type="entry name" value="RING/U-box"/>
    <property type="match status" value="1"/>
</dbReference>
<protein>
    <recommendedName>
        <fullName evidence="2">RING-type domain-containing protein</fullName>
    </recommendedName>
</protein>
<dbReference type="EMBL" id="CAIX01000120">
    <property type="protein sequence ID" value="CCI46199.1"/>
    <property type="molecule type" value="Genomic_DNA"/>
</dbReference>
<keyword evidence="4" id="KW-1185">Reference proteome</keyword>
<dbReference type="Proteomes" id="UP000053237">
    <property type="component" value="Unassembled WGS sequence"/>
</dbReference>
<dbReference type="AlphaFoldDB" id="A0A024GIN1"/>
<dbReference type="InParanoid" id="A0A024GIN1"/>